<evidence type="ECO:0000313" key="1">
    <source>
        <dbReference type="EMBL" id="SEQ28732.1"/>
    </source>
</evidence>
<evidence type="ECO:0008006" key="3">
    <source>
        <dbReference type="Google" id="ProtNLM"/>
    </source>
</evidence>
<keyword evidence="2" id="KW-1185">Reference proteome</keyword>
<dbReference type="RefSeq" id="WP_090269616.1">
    <property type="nucleotide sequence ID" value="NZ_FOEP01000005.1"/>
</dbReference>
<dbReference type="AlphaFoldDB" id="A0A1H9ET07"/>
<accession>A0A1H9ET07</accession>
<evidence type="ECO:0000313" key="2">
    <source>
        <dbReference type="Proteomes" id="UP000198634"/>
    </source>
</evidence>
<gene>
    <name evidence="1" type="ORF">SAMN04488092_105157</name>
</gene>
<proteinExistence type="predicted"/>
<reference evidence="1 2" key="1">
    <citation type="submission" date="2016-10" db="EMBL/GenBank/DDBJ databases">
        <authorList>
            <person name="de Groot N.N."/>
        </authorList>
    </citation>
    <scope>NUCLEOTIDE SEQUENCE [LARGE SCALE GENOMIC DNA]</scope>
    <source>
        <strain evidence="1 2">DSM 22007</strain>
    </source>
</reference>
<organism evidence="1 2">
    <name type="scientific">Thalassovita taeanensis</name>
    <dbReference type="NCBI Taxonomy" id="657014"/>
    <lineage>
        <taxon>Bacteria</taxon>
        <taxon>Pseudomonadati</taxon>
        <taxon>Pseudomonadota</taxon>
        <taxon>Alphaproteobacteria</taxon>
        <taxon>Rhodobacterales</taxon>
        <taxon>Roseobacteraceae</taxon>
        <taxon>Thalassovita</taxon>
    </lineage>
</organism>
<dbReference type="Proteomes" id="UP000198634">
    <property type="component" value="Unassembled WGS sequence"/>
</dbReference>
<name>A0A1H9ET07_9RHOB</name>
<protein>
    <recommendedName>
        <fullName evidence="3">GNAT family N-acetyltransferase</fullName>
    </recommendedName>
</protein>
<dbReference type="OrthoDB" id="7870126at2"/>
<dbReference type="STRING" id="657014.SAMN04488092_105157"/>
<dbReference type="EMBL" id="FOEP01000005">
    <property type="protein sequence ID" value="SEQ28732.1"/>
    <property type="molecule type" value="Genomic_DNA"/>
</dbReference>
<sequence>MLEIHETLSGDLGWDDVSLYAVVDDLLWSDRLGVTPADEIWPDGRILYAECVVSDGGEVVGLGRLVWDMHIEGAVPTIHDLCLRPKYRTPFVIDTMESVLIDYYAEEAAGGEVVLGYDGREIDISERVERLRDLALGYAEQRVI</sequence>